<dbReference type="AlphaFoldDB" id="A0A9N8HVC9"/>
<dbReference type="SUPFAM" id="SSF55073">
    <property type="entry name" value="Nucleotide cyclase"/>
    <property type="match status" value="1"/>
</dbReference>
<evidence type="ECO:0000256" key="6">
    <source>
        <dbReference type="ARBA" id="ARBA00023239"/>
    </source>
</evidence>
<proteinExistence type="predicted"/>
<dbReference type="InterPro" id="IPR001054">
    <property type="entry name" value="A/G_cyclase"/>
</dbReference>
<protein>
    <submittedName>
        <fullName evidence="10">Receptor-type guanylate cyclase gcy</fullName>
    </submittedName>
</protein>
<feature type="transmembrane region" description="Helical" evidence="8">
    <location>
        <begin position="439"/>
        <end position="461"/>
    </location>
</feature>
<dbReference type="PANTHER" id="PTHR11920:SF335">
    <property type="entry name" value="GUANYLATE CYCLASE"/>
    <property type="match status" value="1"/>
</dbReference>
<dbReference type="GO" id="GO:0004016">
    <property type="term" value="F:adenylate cyclase activity"/>
    <property type="evidence" value="ECO:0007669"/>
    <property type="project" value="TreeGrafter"/>
</dbReference>
<name>A0A9N8HVC9_9STRA</name>
<feature type="region of interest" description="Disordered" evidence="7">
    <location>
        <begin position="738"/>
        <end position="761"/>
    </location>
</feature>
<dbReference type="OrthoDB" id="6127067at2759"/>
<dbReference type="InterPro" id="IPR029787">
    <property type="entry name" value="Nucleotide_cyclase"/>
</dbReference>
<dbReference type="GO" id="GO:0000166">
    <property type="term" value="F:nucleotide binding"/>
    <property type="evidence" value="ECO:0007669"/>
    <property type="project" value="UniProtKB-KW"/>
</dbReference>
<dbReference type="EMBL" id="CAICTM010001781">
    <property type="protein sequence ID" value="CAB9526135.1"/>
    <property type="molecule type" value="Genomic_DNA"/>
</dbReference>
<keyword evidence="10" id="KW-0675">Receptor</keyword>
<dbReference type="PANTHER" id="PTHR11920">
    <property type="entry name" value="GUANYLYL CYCLASE"/>
    <property type="match status" value="1"/>
</dbReference>
<dbReference type="CDD" id="cd07302">
    <property type="entry name" value="CHD"/>
    <property type="match status" value="1"/>
</dbReference>
<dbReference type="Gene3D" id="3.30.70.1230">
    <property type="entry name" value="Nucleotide cyclase"/>
    <property type="match status" value="1"/>
</dbReference>
<evidence type="ECO:0000256" key="8">
    <source>
        <dbReference type="SAM" id="Phobius"/>
    </source>
</evidence>
<dbReference type="GO" id="GO:0001653">
    <property type="term" value="F:peptide receptor activity"/>
    <property type="evidence" value="ECO:0007669"/>
    <property type="project" value="TreeGrafter"/>
</dbReference>
<dbReference type="InterPro" id="IPR050401">
    <property type="entry name" value="Cyclic_nucleotide_synthase"/>
</dbReference>
<keyword evidence="2 8" id="KW-0812">Transmembrane</keyword>
<evidence type="ECO:0000256" key="2">
    <source>
        <dbReference type="ARBA" id="ARBA00022692"/>
    </source>
</evidence>
<feature type="region of interest" description="Disordered" evidence="7">
    <location>
        <begin position="15"/>
        <end position="40"/>
    </location>
</feature>
<evidence type="ECO:0000313" key="10">
    <source>
        <dbReference type="EMBL" id="CAB9526135.1"/>
    </source>
</evidence>
<gene>
    <name evidence="10" type="ORF">SEMRO_1783_G297260.1</name>
</gene>
<evidence type="ECO:0000259" key="9">
    <source>
        <dbReference type="PROSITE" id="PS50125"/>
    </source>
</evidence>
<evidence type="ECO:0000256" key="1">
    <source>
        <dbReference type="ARBA" id="ARBA00004370"/>
    </source>
</evidence>
<evidence type="ECO:0000256" key="4">
    <source>
        <dbReference type="ARBA" id="ARBA00022989"/>
    </source>
</evidence>
<evidence type="ECO:0000313" key="11">
    <source>
        <dbReference type="Proteomes" id="UP001153069"/>
    </source>
</evidence>
<keyword evidence="5 8" id="KW-0472">Membrane</keyword>
<comment type="caution">
    <text evidence="10">The sequence shown here is derived from an EMBL/GenBank/DDBJ whole genome shotgun (WGS) entry which is preliminary data.</text>
</comment>
<dbReference type="SMART" id="SM00044">
    <property type="entry name" value="CYCc"/>
    <property type="match status" value="1"/>
</dbReference>
<dbReference type="GO" id="GO:0004383">
    <property type="term" value="F:guanylate cyclase activity"/>
    <property type="evidence" value="ECO:0007669"/>
    <property type="project" value="TreeGrafter"/>
</dbReference>
<dbReference type="GO" id="GO:0035556">
    <property type="term" value="P:intracellular signal transduction"/>
    <property type="evidence" value="ECO:0007669"/>
    <property type="project" value="InterPro"/>
</dbReference>
<dbReference type="Pfam" id="PF00211">
    <property type="entry name" value="Guanylate_cyc"/>
    <property type="match status" value="1"/>
</dbReference>
<feature type="compositionally biased region" description="Polar residues" evidence="7">
    <location>
        <begin position="738"/>
        <end position="750"/>
    </location>
</feature>
<evidence type="ECO:0000256" key="7">
    <source>
        <dbReference type="SAM" id="MobiDB-lite"/>
    </source>
</evidence>
<keyword evidence="3" id="KW-0547">Nucleotide-binding</keyword>
<dbReference type="Proteomes" id="UP001153069">
    <property type="component" value="Unassembled WGS sequence"/>
</dbReference>
<comment type="subcellular location">
    <subcellularLocation>
        <location evidence="1">Membrane</location>
    </subcellularLocation>
</comment>
<keyword evidence="4 8" id="KW-1133">Transmembrane helix</keyword>
<feature type="domain" description="Guanylate cyclase" evidence="9">
    <location>
        <begin position="542"/>
        <end position="676"/>
    </location>
</feature>
<keyword evidence="11" id="KW-1185">Reference proteome</keyword>
<evidence type="ECO:0000256" key="3">
    <source>
        <dbReference type="ARBA" id="ARBA00022741"/>
    </source>
</evidence>
<feature type="transmembrane region" description="Helical" evidence="8">
    <location>
        <begin position="59"/>
        <end position="78"/>
    </location>
</feature>
<organism evidence="10 11">
    <name type="scientific">Seminavis robusta</name>
    <dbReference type="NCBI Taxonomy" id="568900"/>
    <lineage>
        <taxon>Eukaryota</taxon>
        <taxon>Sar</taxon>
        <taxon>Stramenopiles</taxon>
        <taxon>Ochrophyta</taxon>
        <taxon>Bacillariophyta</taxon>
        <taxon>Bacillariophyceae</taxon>
        <taxon>Bacillariophycidae</taxon>
        <taxon>Naviculales</taxon>
        <taxon>Naviculaceae</taxon>
        <taxon>Seminavis</taxon>
    </lineage>
</organism>
<dbReference type="GO" id="GO:0007168">
    <property type="term" value="P:receptor guanylyl cyclase signaling pathway"/>
    <property type="evidence" value="ECO:0007669"/>
    <property type="project" value="TreeGrafter"/>
</dbReference>
<keyword evidence="6" id="KW-0456">Lyase</keyword>
<evidence type="ECO:0000256" key="5">
    <source>
        <dbReference type="ARBA" id="ARBA00023136"/>
    </source>
</evidence>
<dbReference type="GO" id="GO:0005886">
    <property type="term" value="C:plasma membrane"/>
    <property type="evidence" value="ECO:0007669"/>
    <property type="project" value="TreeGrafter"/>
</dbReference>
<sequence>MVTVMHDIDNIREEDSNVSIGGGGDEAEESTTMRNDDKQETAAAIGSAETNRVWRLKGVVTMVLVLATVGVASAVYHYTHRSEQRQFEDQFAEYAFKILEAIGVELDQVLGSLDSMVVGITSHTRASNQTWPNVQIPDFAIKAAKIRALSHVPIITLLPLVQSGEERTSWEAFAAANGPAWVDDALAVQATDEAFYGPMITNYSVNDVVHGNFGDIAYNETRDMLPTAQIYPMIPEYPPYNWDWLSILWPEGLYYTLDTKQVVLSAAWMLPDPNDPIQVEEMEIWADWYSDYLAPGLAPDEPISDIMMPIFDDGGQSVRIDTAEHKPVGMLMGNLYWRDVIRDILPEGSYVTVVMENPCNPSFTYMIKGPRTEYLGRGDLHQTQYDSMKQSSSIAELGSFRVDQQRSIYSGPPVDDEFCPFTVHVYPSSLMEDQYVTHLPIILTAVAVGIFLFTSLVFLWYDYTVETRQKVVLKTATQSTAVVESLFPEAVRDALYEQQQRQDNIGSSKEDAMVVGNRPEGVLRESKTLAPSPIATLYKETTIIFADLVGFTKWSAARTPSEVFMLLETIYGEFDRIARAKGVFKVETIGDSYVAVCGLPKPNKKHAMVMVKFASLIRDKMRQCTHELAGSLGEDTANLNLRIGLNSGATTAGVLRGEKSRFQLFGDSVNTASRMESNGTPGRIQVSESTAQKLMEAGKANWLTKREEMIEAKGKGLIQTWWAEPTVAASESARSAMSFGTGTSVDTSEASEADAHHSVDI</sequence>
<reference evidence="10" key="1">
    <citation type="submission" date="2020-06" db="EMBL/GenBank/DDBJ databases">
        <authorList>
            <consortium name="Plant Systems Biology data submission"/>
        </authorList>
    </citation>
    <scope>NUCLEOTIDE SEQUENCE</scope>
    <source>
        <strain evidence="10">D6</strain>
    </source>
</reference>
<dbReference type="PROSITE" id="PS50125">
    <property type="entry name" value="GUANYLATE_CYCLASE_2"/>
    <property type="match status" value="1"/>
</dbReference>
<accession>A0A9N8HVC9</accession>